<evidence type="ECO:0000313" key="1">
    <source>
        <dbReference type="Proteomes" id="UP000887576"/>
    </source>
</evidence>
<name>A0AC34R271_9BILA</name>
<dbReference type="WBParaSite" id="JU765_v2.g2552.t1">
    <property type="protein sequence ID" value="JU765_v2.g2552.t1"/>
    <property type="gene ID" value="JU765_v2.g2552"/>
</dbReference>
<accession>A0AC34R271</accession>
<dbReference type="Proteomes" id="UP000887576">
    <property type="component" value="Unplaced"/>
</dbReference>
<proteinExistence type="predicted"/>
<protein>
    <submittedName>
        <fullName evidence="2">JmjC domain-containing protein</fullName>
    </submittedName>
</protein>
<reference evidence="2" key="1">
    <citation type="submission" date="2022-11" db="UniProtKB">
        <authorList>
            <consortium name="WormBaseParasite"/>
        </authorList>
    </citation>
    <scope>IDENTIFICATION</scope>
</reference>
<organism evidence="1 2">
    <name type="scientific">Panagrolaimus sp. JU765</name>
    <dbReference type="NCBI Taxonomy" id="591449"/>
    <lineage>
        <taxon>Eukaryota</taxon>
        <taxon>Metazoa</taxon>
        <taxon>Ecdysozoa</taxon>
        <taxon>Nematoda</taxon>
        <taxon>Chromadorea</taxon>
        <taxon>Rhabditida</taxon>
        <taxon>Tylenchina</taxon>
        <taxon>Panagrolaimomorpha</taxon>
        <taxon>Panagrolaimoidea</taxon>
        <taxon>Panagrolaimidae</taxon>
        <taxon>Panagrolaimus</taxon>
    </lineage>
</organism>
<sequence length="715" mass="80626">MRLCEEIVLTYEESEAVTLQQKAEDVRRQNLVAANDPFYVFKTPDEWYNNEPVTAEDLVFGNYSEAVNERVMLKAEVTKRKVCDGIYEIASLTETAAPADAMKNHLADIQAFANSGAVITESEAVNCFSRKTLAKIRQFSYYQHVPGSLIDNLTAAGKIKVPAGWRLNNLPGVLTGIAGNDYSLAGVTTSMMYLGARGNQAVCHTEDFDLPSVNLLFDSSAPKLWMGFNTNDQFKINDFLRQSKKRTCISPLLHKDLFLDSDLLRQLQIEPVYCIQKPRMMVVTNPNVFNTGPNLAEATNFYIREQPKIARRTKVCNCDKFVQYNDAGWSILKSLAKSGEQETMDAVFGRPKLSECRTRNTAAGFGRYQFLRSNNPAVSGAVSISNGSESEPRSSDPQLTAITTMLAENNVLEVENAVGTVTAENTEVQNVRPMAVPNADQNNSAETILLPEVTEQQTQTQSITAVISTFPRQNAESRPNPRRRRRRTTESSSDEELSEETAVASAPAEISAVQVRRNDTRLQRAAEMLQNAENNERYSASRKRAHQNHDRKRAKRGSRPNGMVAAWFNKEMKRVNSRIQSRIRNWQRKAYCGTPAAEADEREKQLIGRRRSLWNLLVQFMGRKNKAVLERRVIEGYNEAEIVRDFIRYETVNNRLLFAASIGTAQIPEADKIYFGEVLADAEKWAAEFGINRNFRIPADEYELASEIEEEEEFV</sequence>
<evidence type="ECO:0000313" key="2">
    <source>
        <dbReference type="WBParaSite" id="JU765_v2.g2552.t1"/>
    </source>
</evidence>